<dbReference type="EMBL" id="UYRU01046330">
    <property type="protein sequence ID" value="VDN09066.1"/>
    <property type="molecule type" value="Genomic_DNA"/>
</dbReference>
<reference evidence="2 3" key="1">
    <citation type="submission" date="2018-11" db="EMBL/GenBank/DDBJ databases">
        <authorList>
            <consortium name="Pathogen Informatics"/>
        </authorList>
    </citation>
    <scope>NUCLEOTIDE SEQUENCE [LARGE SCALE GENOMIC DNA]</scope>
</reference>
<protein>
    <recommendedName>
        <fullName evidence="1">E3 ubiquitin-protein ligase UBR-like C-terminal domain-containing protein</fullName>
    </recommendedName>
</protein>
<dbReference type="Proteomes" id="UP000281553">
    <property type="component" value="Unassembled WGS sequence"/>
</dbReference>
<keyword evidence="3" id="KW-1185">Reference proteome</keyword>
<feature type="domain" description="E3 ubiquitin-protein ligase UBR-like C-terminal" evidence="1">
    <location>
        <begin position="32"/>
        <end position="190"/>
    </location>
</feature>
<evidence type="ECO:0000313" key="3">
    <source>
        <dbReference type="Proteomes" id="UP000281553"/>
    </source>
</evidence>
<proteinExistence type="predicted"/>
<sequence length="223" mass="24756">MLTVRRRLGLLCGLPDCDESPPAAAATVTTLRGLFAHLRTTCLPFLRIAAFIMQEITAIDVPDVATLCQPSAEKSVDEFILLLAYLGLPLGPEDLLTVLTAECAQSADLEEPFPIDLQKRDSSTSLCLARLITSWCLAGRSTDSRKLYTDLRQRFLPQLTEPPTLLPKPQIRVPRLISLPREYIRLLALANEWKLVPSSLSYSAIYLCTTFKSQAILLPFTNL</sequence>
<accession>A0A3P7NU66</accession>
<dbReference type="AlphaFoldDB" id="A0A3P7NU66"/>
<gene>
    <name evidence="2" type="ORF">DILT_LOCUS4897</name>
</gene>
<dbReference type="InterPro" id="IPR044046">
    <property type="entry name" value="E3_ligase_UBR-like_C"/>
</dbReference>
<dbReference type="Pfam" id="PF18995">
    <property type="entry name" value="PRT6_C"/>
    <property type="match status" value="1"/>
</dbReference>
<organism evidence="2 3">
    <name type="scientific">Dibothriocephalus latus</name>
    <name type="common">Fish tapeworm</name>
    <name type="synonym">Diphyllobothrium latum</name>
    <dbReference type="NCBI Taxonomy" id="60516"/>
    <lineage>
        <taxon>Eukaryota</taxon>
        <taxon>Metazoa</taxon>
        <taxon>Spiralia</taxon>
        <taxon>Lophotrochozoa</taxon>
        <taxon>Platyhelminthes</taxon>
        <taxon>Cestoda</taxon>
        <taxon>Eucestoda</taxon>
        <taxon>Diphyllobothriidea</taxon>
        <taxon>Diphyllobothriidae</taxon>
        <taxon>Dibothriocephalus</taxon>
    </lineage>
</organism>
<evidence type="ECO:0000313" key="2">
    <source>
        <dbReference type="EMBL" id="VDN09066.1"/>
    </source>
</evidence>
<name>A0A3P7NU66_DIBLA</name>
<dbReference type="OrthoDB" id="6278451at2759"/>
<evidence type="ECO:0000259" key="1">
    <source>
        <dbReference type="Pfam" id="PF18995"/>
    </source>
</evidence>